<dbReference type="InterPro" id="IPR001810">
    <property type="entry name" value="F-box_dom"/>
</dbReference>
<evidence type="ECO:0000313" key="2">
    <source>
        <dbReference type="EMBL" id="KAF6749632.1"/>
    </source>
</evidence>
<comment type="caution">
    <text evidence="2">The sequence shown here is derived from an EMBL/GenBank/DDBJ whole genome shotgun (WGS) entry which is preliminary data.</text>
</comment>
<accession>A0A8H6HNL7</accession>
<reference evidence="2 3" key="1">
    <citation type="submission" date="2020-07" db="EMBL/GenBank/DDBJ databases">
        <title>Comparative genomics of pyrophilous fungi reveals a link between fire events and developmental genes.</title>
        <authorList>
            <consortium name="DOE Joint Genome Institute"/>
            <person name="Steindorff A.S."/>
            <person name="Carver A."/>
            <person name="Calhoun S."/>
            <person name="Stillman K."/>
            <person name="Liu H."/>
            <person name="Lipzen A."/>
            <person name="Pangilinan J."/>
            <person name="Labutti K."/>
            <person name="Bruns T.D."/>
            <person name="Grigoriev I.V."/>
        </authorList>
    </citation>
    <scope>NUCLEOTIDE SEQUENCE [LARGE SCALE GENOMIC DNA]</scope>
    <source>
        <strain evidence="2 3">CBS 144469</strain>
    </source>
</reference>
<dbReference type="Gene3D" id="1.20.1280.50">
    <property type="match status" value="1"/>
</dbReference>
<dbReference type="Pfam" id="PF12937">
    <property type="entry name" value="F-box-like"/>
    <property type="match status" value="1"/>
</dbReference>
<dbReference type="EMBL" id="JACGCI010000062">
    <property type="protein sequence ID" value="KAF6749632.1"/>
    <property type="molecule type" value="Genomic_DNA"/>
</dbReference>
<proteinExistence type="predicted"/>
<dbReference type="OrthoDB" id="2269034at2759"/>
<sequence>MSSIDWSHLPTELKDILSSNHPLDEIEFAYLKKAIFEQESGIKRHLTEVDDLSLQISTLMEQKRAVMTEIARGEAVVIRCRQRLGVSISSLPPEVLQMVFSHCIPCALPVCSEHASTYHNQPPHTLVQVCQQWRSVALDMPSLWTSFSMRTFNESRFRMPRMVAFQQMVKRHYGRATGLPLSLDFYTESGKLILPTDLPTLTEDDSRSISPASAVFSDNIELTNLSLGSADLGDLLCALGKPSEWWTSERLTTVESLVLYSNMASMPSERVEIFSRKRLKSLRRLTLRIGYLLSSSLLTEAFFIPWKNLTHVAITSWIPYHQWAEFFPKVHGSGASGVLHLGQ</sequence>
<feature type="domain" description="F-box" evidence="1">
    <location>
        <begin position="88"/>
        <end position="149"/>
    </location>
</feature>
<keyword evidence="3" id="KW-1185">Reference proteome</keyword>
<protein>
    <recommendedName>
        <fullName evidence="1">F-box domain-containing protein</fullName>
    </recommendedName>
</protein>
<dbReference type="Proteomes" id="UP000521943">
    <property type="component" value="Unassembled WGS sequence"/>
</dbReference>
<gene>
    <name evidence="2" type="ORF">DFP72DRAFT_540720</name>
</gene>
<organism evidence="2 3">
    <name type="scientific">Ephemerocybe angulata</name>
    <dbReference type="NCBI Taxonomy" id="980116"/>
    <lineage>
        <taxon>Eukaryota</taxon>
        <taxon>Fungi</taxon>
        <taxon>Dikarya</taxon>
        <taxon>Basidiomycota</taxon>
        <taxon>Agaricomycotina</taxon>
        <taxon>Agaricomycetes</taxon>
        <taxon>Agaricomycetidae</taxon>
        <taxon>Agaricales</taxon>
        <taxon>Agaricineae</taxon>
        <taxon>Psathyrellaceae</taxon>
        <taxon>Ephemerocybe</taxon>
    </lineage>
</organism>
<dbReference type="AlphaFoldDB" id="A0A8H6HNL7"/>
<name>A0A8H6HNL7_9AGAR</name>
<evidence type="ECO:0000313" key="3">
    <source>
        <dbReference type="Proteomes" id="UP000521943"/>
    </source>
</evidence>
<evidence type="ECO:0000259" key="1">
    <source>
        <dbReference type="Pfam" id="PF12937"/>
    </source>
</evidence>